<dbReference type="EMBL" id="GBRH01224559">
    <property type="protein sequence ID" value="JAD73336.1"/>
    <property type="molecule type" value="Transcribed_RNA"/>
</dbReference>
<reference evidence="1" key="2">
    <citation type="journal article" date="2015" name="Data Brief">
        <title>Shoot transcriptome of the giant reed, Arundo donax.</title>
        <authorList>
            <person name="Barrero R.A."/>
            <person name="Guerrero F.D."/>
            <person name="Moolhuijzen P."/>
            <person name="Goolsby J.A."/>
            <person name="Tidwell J."/>
            <person name="Bellgard S.E."/>
            <person name="Bellgard M.I."/>
        </authorList>
    </citation>
    <scope>NUCLEOTIDE SEQUENCE</scope>
    <source>
        <tissue evidence="1">Shoot tissue taken approximately 20 cm above the soil surface</tissue>
    </source>
</reference>
<name>A0A0A9CCK8_ARUDO</name>
<dbReference type="AlphaFoldDB" id="A0A0A9CCK8"/>
<protein>
    <submittedName>
        <fullName evidence="1">Uncharacterized protein</fullName>
    </submittedName>
</protein>
<accession>A0A0A9CCK8</accession>
<reference evidence="1" key="1">
    <citation type="submission" date="2014-09" db="EMBL/GenBank/DDBJ databases">
        <authorList>
            <person name="Magalhaes I.L.F."/>
            <person name="Oliveira U."/>
            <person name="Santos F.R."/>
            <person name="Vidigal T.H.D.A."/>
            <person name="Brescovit A.D."/>
            <person name="Santos A.J."/>
        </authorList>
    </citation>
    <scope>NUCLEOTIDE SEQUENCE</scope>
    <source>
        <tissue evidence="1">Shoot tissue taken approximately 20 cm above the soil surface</tissue>
    </source>
</reference>
<evidence type="ECO:0000313" key="1">
    <source>
        <dbReference type="EMBL" id="JAD73336.1"/>
    </source>
</evidence>
<sequence>MTDIQVLSFVIPNQNSPECFQFITSIRKLLKMFVSTTILCSFADKRMQINHVYKCKEGNTS</sequence>
<organism evidence="1">
    <name type="scientific">Arundo donax</name>
    <name type="common">Giant reed</name>
    <name type="synonym">Donax arundinaceus</name>
    <dbReference type="NCBI Taxonomy" id="35708"/>
    <lineage>
        <taxon>Eukaryota</taxon>
        <taxon>Viridiplantae</taxon>
        <taxon>Streptophyta</taxon>
        <taxon>Embryophyta</taxon>
        <taxon>Tracheophyta</taxon>
        <taxon>Spermatophyta</taxon>
        <taxon>Magnoliopsida</taxon>
        <taxon>Liliopsida</taxon>
        <taxon>Poales</taxon>
        <taxon>Poaceae</taxon>
        <taxon>PACMAD clade</taxon>
        <taxon>Arundinoideae</taxon>
        <taxon>Arundineae</taxon>
        <taxon>Arundo</taxon>
    </lineage>
</organism>
<proteinExistence type="predicted"/>